<feature type="transmembrane region" description="Helical" evidence="5">
    <location>
        <begin position="104"/>
        <end position="125"/>
    </location>
</feature>
<dbReference type="STRING" id="34061.B0189_06585"/>
<dbReference type="AlphaFoldDB" id="A0A1N7FTK6"/>
<dbReference type="EMBL" id="FTNU01000017">
    <property type="protein sequence ID" value="SIS03702.1"/>
    <property type="molecule type" value="Genomic_DNA"/>
</dbReference>
<protein>
    <submittedName>
        <fullName evidence="6">Membrane protein required for colicin V production</fullName>
    </submittedName>
</protein>
<dbReference type="InterPro" id="IPR052719">
    <property type="entry name" value="CvpA-like"/>
</dbReference>
<dbReference type="RefSeq" id="WP_076555902.1">
    <property type="nucleotide sequence ID" value="NZ_FTNU01000017.1"/>
</dbReference>
<evidence type="ECO:0000256" key="4">
    <source>
        <dbReference type="ARBA" id="ARBA00023136"/>
    </source>
</evidence>
<reference evidence="7" key="1">
    <citation type="submission" date="2017-01" db="EMBL/GenBank/DDBJ databases">
        <authorList>
            <person name="Varghese N."/>
            <person name="Submissions S."/>
        </authorList>
    </citation>
    <scope>NUCLEOTIDE SEQUENCE [LARGE SCALE GENOMIC DNA]</scope>
    <source>
        <strain evidence="7">DSM 21768</strain>
    </source>
</reference>
<evidence type="ECO:0000256" key="5">
    <source>
        <dbReference type="SAM" id="Phobius"/>
    </source>
</evidence>
<sequence>MSWIDGVIFLILLLGLWRGFQAGLIKSISTLLAWLIALIAASRLADDYVFLLNVLSDRAIQIAAMFLLIVLMVLAVMSIVASILKRSLKALRMGLIDRMAGGAVGVMIGLLKVLVLLSVIAPVLVRLPAWQNAVLAPSLLPYAPVAKTLIKKAIGNAWQQMDNPYENKG</sequence>
<feature type="transmembrane region" description="Helical" evidence="5">
    <location>
        <begin position="32"/>
        <end position="55"/>
    </location>
</feature>
<dbReference type="GO" id="GO:0009403">
    <property type="term" value="P:toxin biosynthetic process"/>
    <property type="evidence" value="ECO:0007669"/>
    <property type="project" value="InterPro"/>
</dbReference>
<evidence type="ECO:0000256" key="3">
    <source>
        <dbReference type="ARBA" id="ARBA00022989"/>
    </source>
</evidence>
<proteinExistence type="predicted"/>
<keyword evidence="3 5" id="KW-1133">Transmembrane helix</keyword>
<organism evidence="6 7">
    <name type="scientific">Moraxella cuniculi DSM 21768</name>
    <dbReference type="NCBI Taxonomy" id="1122245"/>
    <lineage>
        <taxon>Bacteria</taxon>
        <taxon>Pseudomonadati</taxon>
        <taxon>Pseudomonadota</taxon>
        <taxon>Gammaproteobacteria</taxon>
        <taxon>Moraxellales</taxon>
        <taxon>Moraxellaceae</taxon>
        <taxon>Moraxella</taxon>
    </lineage>
</organism>
<evidence type="ECO:0000313" key="6">
    <source>
        <dbReference type="EMBL" id="SIS03702.1"/>
    </source>
</evidence>
<gene>
    <name evidence="6" type="ORF">SAMN02745664_11712</name>
</gene>
<name>A0A1N7FTK6_9GAMM</name>
<comment type="subcellular location">
    <subcellularLocation>
        <location evidence="1">Membrane</location>
        <topology evidence="1">Multi-pass membrane protein</topology>
    </subcellularLocation>
</comment>
<dbReference type="PANTHER" id="PTHR36926">
    <property type="entry name" value="COLICIN V PRODUCTION PROTEIN"/>
    <property type="match status" value="1"/>
</dbReference>
<evidence type="ECO:0000313" key="7">
    <source>
        <dbReference type="Proteomes" id="UP000187495"/>
    </source>
</evidence>
<dbReference type="Pfam" id="PF02674">
    <property type="entry name" value="Colicin_V"/>
    <property type="match status" value="1"/>
</dbReference>
<dbReference type="PANTHER" id="PTHR36926:SF1">
    <property type="entry name" value="COLICIN V PRODUCTION PROTEIN"/>
    <property type="match status" value="1"/>
</dbReference>
<evidence type="ECO:0000256" key="1">
    <source>
        <dbReference type="ARBA" id="ARBA00004141"/>
    </source>
</evidence>
<dbReference type="InterPro" id="IPR003825">
    <property type="entry name" value="Colicin-V_CvpA"/>
</dbReference>
<keyword evidence="7" id="KW-1185">Reference proteome</keyword>
<accession>A0A1N7FTK6</accession>
<feature type="transmembrane region" description="Helical" evidence="5">
    <location>
        <begin position="62"/>
        <end position="84"/>
    </location>
</feature>
<dbReference type="Proteomes" id="UP000187495">
    <property type="component" value="Unassembled WGS sequence"/>
</dbReference>
<evidence type="ECO:0000256" key="2">
    <source>
        <dbReference type="ARBA" id="ARBA00022692"/>
    </source>
</evidence>
<dbReference type="GO" id="GO:0016020">
    <property type="term" value="C:membrane"/>
    <property type="evidence" value="ECO:0007669"/>
    <property type="project" value="UniProtKB-SubCell"/>
</dbReference>
<keyword evidence="4 5" id="KW-0472">Membrane</keyword>
<keyword evidence="2 5" id="KW-0812">Transmembrane</keyword>